<organism evidence="1 2">
    <name type="scientific">Sporichthya brevicatena</name>
    <dbReference type="NCBI Taxonomy" id="171442"/>
    <lineage>
        <taxon>Bacteria</taxon>
        <taxon>Bacillati</taxon>
        <taxon>Actinomycetota</taxon>
        <taxon>Actinomycetes</taxon>
        <taxon>Sporichthyales</taxon>
        <taxon>Sporichthyaceae</taxon>
        <taxon>Sporichthya</taxon>
    </lineage>
</organism>
<dbReference type="RefSeq" id="WP_344603860.1">
    <property type="nucleotide sequence ID" value="NZ_BAAAHE010000014.1"/>
</dbReference>
<dbReference type="EMBL" id="BAAAHE010000014">
    <property type="protein sequence ID" value="GAA0616560.1"/>
    <property type="molecule type" value="Genomic_DNA"/>
</dbReference>
<sequence>MSGSHPRYGDFSFQAVVDTYDPKLRDLHPGDLRHGLTLQSQYLYGGLRDSDGKTWMLERKFCGPMTGGLWMMSNESGHIALHPQALNASRGEALRLIEPDRRRWTNHLMHKLAPQFGITSHPMSIELDDEHLVWNEGELFELSGPLQGPGFQHYMPARDEPLFYTTQIYWVTGVIDGKACEGFIGLDHGYFAAGQEWKEYRYFTDLELAWGVFANKLGDGTIEYGVLVKGRQGWSGAATFANGELVAKTDRVGVEFELDSDGFIVDAEYDIDGVRYSMVGAEGGRFTSFAEARWAGYQSQSVIVRCVGDDRPLDSGFCWIEFFPERIRAEGLDTRGRG</sequence>
<dbReference type="Proteomes" id="UP001500957">
    <property type="component" value="Unassembled WGS sequence"/>
</dbReference>
<evidence type="ECO:0000313" key="1">
    <source>
        <dbReference type="EMBL" id="GAA0616560.1"/>
    </source>
</evidence>
<evidence type="ECO:0000313" key="2">
    <source>
        <dbReference type="Proteomes" id="UP001500957"/>
    </source>
</evidence>
<keyword evidence="2" id="KW-1185">Reference proteome</keyword>
<reference evidence="1 2" key="1">
    <citation type="journal article" date="2019" name="Int. J. Syst. Evol. Microbiol.">
        <title>The Global Catalogue of Microorganisms (GCM) 10K type strain sequencing project: providing services to taxonomists for standard genome sequencing and annotation.</title>
        <authorList>
            <consortium name="The Broad Institute Genomics Platform"/>
            <consortium name="The Broad Institute Genome Sequencing Center for Infectious Disease"/>
            <person name="Wu L."/>
            <person name="Ma J."/>
        </authorList>
    </citation>
    <scope>NUCLEOTIDE SEQUENCE [LARGE SCALE GENOMIC DNA]</scope>
    <source>
        <strain evidence="1 2">JCM 10671</strain>
    </source>
</reference>
<proteinExistence type="predicted"/>
<name>A0ABN1GQH8_9ACTN</name>
<protein>
    <submittedName>
        <fullName evidence="1">Uncharacterized protein</fullName>
    </submittedName>
</protein>
<comment type="caution">
    <text evidence="1">The sequence shown here is derived from an EMBL/GenBank/DDBJ whole genome shotgun (WGS) entry which is preliminary data.</text>
</comment>
<accession>A0ABN1GQH8</accession>
<gene>
    <name evidence="1" type="ORF">GCM10009547_18290</name>
</gene>